<dbReference type="Pfam" id="PF00698">
    <property type="entry name" value="Acyl_transf_1"/>
    <property type="match status" value="1"/>
</dbReference>
<name>A0A0K1EK41_CHOCO</name>
<dbReference type="Gene3D" id="3.30.70.3290">
    <property type="match status" value="1"/>
</dbReference>
<dbReference type="InterPro" id="IPR016036">
    <property type="entry name" value="Malonyl_transacylase_ACP-bd"/>
</dbReference>
<evidence type="ECO:0000256" key="5">
    <source>
        <dbReference type="ARBA" id="ARBA00023098"/>
    </source>
</evidence>
<dbReference type="OrthoDB" id="5349841at2"/>
<dbReference type="SMART" id="SM00823">
    <property type="entry name" value="PKS_PP"/>
    <property type="match status" value="1"/>
</dbReference>
<dbReference type="Gene3D" id="3.40.50.720">
    <property type="entry name" value="NAD(P)-binding Rossmann-like Domain"/>
    <property type="match status" value="1"/>
</dbReference>
<dbReference type="InterPro" id="IPR014031">
    <property type="entry name" value="Ketoacyl_synth_C"/>
</dbReference>
<evidence type="ECO:0000313" key="9">
    <source>
        <dbReference type="EMBL" id="AKT41226.1"/>
    </source>
</evidence>
<gene>
    <name evidence="9" type="ORF">CMC5_053870</name>
</gene>
<evidence type="ECO:0000256" key="3">
    <source>
        <dbReference type="ARBA" id="ARBA00022679"/>
    </source>
</evidence>
<dbReference type="PROSITE" id="PS52004">
    <property type="entry name" value="KS3_2"/>
    <property type="match status" value="1"/>
</dbReference>
<keyword evidence="10" id="KW-1185">Reference proteome</keyword>
<dbReference type="GO" id="GO:0044550">
    <property type="term" value="P:secondary metabolite biosynthetic process"/>
    <property type="evidence" value="ECO:0007669"/>
    <property type="project" value="UniProtKB-ARBA"/>
</dbReference>
<dbReference type="FunFam" id="3.40.47.10:FF:000042">
    <property type="entry name" value="Polyketide synthase Pks13"/>
    <property type="match status" value="1"/>
</dbReference>
<dbReference type="CDD" id="cd00833">
    <property type="entry name" value="PKS"/>
    <property type="match status" value="1"/>
</dbReference>
<dbReference type="RefSeq" id="WP_156338878.1">
    <property type="nucleotide sequence ID" value="NZ_CP012159.1"/>
</dbReference>
<protein>
    <submittedName>
        <fullName evidence="9">Polyketide synthase</fullName>
    </submittedName>
</protein>
<reference evidence="9 10" key="1">
    <citation type="submission" date="2015-07" db="EMBL/GenBank/DDBJ databases">
        <title>Genome analysis of myxobacterium Chondromyces crocatus Cm c5 reveals a high potential for natural compound synthesis and the genetic basis for the loss of fruiting body formation.</title>
        <authorList>
            <person name="Zaburannyi N."/>
            <person name="Bunk B."/>
            <person name="Maier J."/>
            <person name="Overmann J."/>
            <person name="Mueller R."/>
        </authorList>
    </citation>
    <scope>NUCLEOTIDE SEQUENCE [LARGE SCALE GENOMIC DNA]</scope>
    <source>
        <strain evidence="9 10">Cm c5</strain>
    </source>
</reference>
<dbReference type="InterPro" id="IPR036291">
    <property type="entry name" value="NAD(P)-bd_dom_sf"/>
</dbReference>
<organism evidence="9 10">
    <name type="scientific">Chondromyces crocatus</name>
    <dbReference type="NCBI Taxonomy" id="52"/>
    <lineage>
        <taxon>Bacteria</taxon>
        <taxon>Pseudomonadati</taxon>
        <taxon>Myxococcota</taxon>
        <taxon>Polyangia</taxon>
        <taxon>Polyangiales</taxon>
        <taxon>Polyangiaceae</taxon>
        <taxon>Chondromyces</taxon>
    </lineage>
</organism>
<dbReference type="SMART" id="SM00825">
    <property type="entry name" value="PKS_KS"/>
    <property type="match status" value="1"/>
</dbReference>
<dbReference type="SMART" id="SM00822">
    <property type="entry name" value="PKS_KR"/>
    <property type="match status" value="1"/>
</dbReference>
<keyword evidence="2" id="KW-0597">Phosphoprotein</keyword>
<dbReference type="InterPro" id="IPR016039">
    <property type="entry name" value="Thiolase-like"/>
</dbReference>
<keyword evidence="4" id="KW-0276">Fatty acid metabolism</keyword>
<dbReference type="InterPro" id="IPR020841">
    <property type="entry name" value="PKS_Beta-ketoAc_synthase_dom"/>
</dbReference>
<proteinExistence type="predicted"/>
<dbReference type="EMBL" id="CP012159">
    <property type="protein sequence ID" value="AKT41226.1"/>
    <property type="molecule type" value="Genomic_DNA"/>
</dbReference>
<dbReference type="PANTHER" id="PTHR43775:SF51">
    <property type="entry name" value="INACTIVE PHENOLPHTHIOCEROL SYNTHESIS POLYKETIDE SYNTHASE TYPE I PKS1-RELATED"/>
    <property type="match status" value="1"/>
</dbReference>
<dbReference type="Pfam" id="PF02801">
    <property type="entry name" value="Ketoacyl-synt_C"/>
    <property type="match status" value="1"/>
</dbReference>
<dbReference type="Gene3D" id="1.10.1200.10">
    <property type="entry name" value="ACP-like"/>
    <property type="match status" value="1"/>
</dbReference>
<dbReference type="STRING" id="52.CMC5_053870"/>
<keyword evidence="5" id="KW-0443">Lipid metabolism</keyword>
<keyword evidence="3" id="KW-0808">Transferase</keyword>
<dbReference type="FunFam" id="1.10.1200.10:FF:000016">
    <property type="entry name" value="Non-ribosomal peptide synthase"/>
    <property type="match status" value="1"/>
</dbReference>
<dbReference type="SUPFAM" id="SSF47336">
    <property type="entry name" value="ACP-like"/>
    <property type="match status" value="1"/>
</dbReference>
<evidence type="ECO:0000259" key="7">
    <source>
        <dbReference type="PROSITE" id="PS50075"/>
    </source>
</evidence>
<dbReference type="KEGG" id="ccro:CMC5_053870"/>
<dbReference type="PROSITE" id="PS50075">
    <property type="entry name" value="CARRIER"/>
    <property type="match status" value="1"/>
</dbReference>
<dbReference type="Pfam" id="PF00109">
    <property type="entry name" value="ketoacyl-synt"/>
    <property type="match status" value="1"/>
</dbReference>
<dbReference type="SUPFAM" id="SSF52151">
    <property type="entry name" value="FabD/lysophospholipase-like"/>
    <property type="match status" value="1"/>
</dbReference>
<dbReference type="GO" id="GO:0031177">
    <property type="term" value="F:phosphopantetheine binding"/>
    <property type="evidence" value="ECO:0007669"/>
    <property type="project" value="InterPro"/>
</dbReference>
<dbReference type="InterPro" id="IPR057326">
    <property type="entry name" value="KR_dom"/>
</dbReference>
<evidence type="ECO:0000256" key="2">
    <source>
        <dbReference type="ARBA" id="ARBA00022553"/>
    </source>
</evidence>
<accession>A0A0K1EK41</accession>
<evidence type="ECO:0000259" key="8">
    <source>
        <dbReference type="PROSITE" id="PS52004"/>
    </source>
</evidence>
<evidence type="ECO:0000256" key="4">
    <source>
        <dbReference type="ARBA" id="ARBA00022832"/>
    </source>
</evidence>
<dbReference type="SUPFAM" id="SSF51735">
    <property type="entry name" value="NAD(P)-binding Rossmann-fold domains"/>
    <property type="match status" value="2"/>
</dbReference>
<dbReference type="GO" id="GO:0006633">
    <property type="term" value="P:fatty acid biosynthetic process"/>
    <property type="evidence" value="ECO:0007669"/>
    <property type="project" value="InterPro"/>
</dbReference>
<dbReference type="InterPro" id="IPR018201">
    <property type="entry name" value="Ketoacyl_synth_AS"/>
</dbReference>
<dbReference type="Proteomes" id="UP000067626">
    <property type="component" value="Chromosome"/>
</dbReference>
<dbReference type="Gene3D" id="3.30.70.250">
    <property type="entry name" value="Malonyl-CoA ACP transacylase, ACP-binding"/>
    <property type="match status" value="1"/>
</dbReference>
<dbReference type="InterPro" id="IPR009081">
    <property type="entry name" value="PP-bd_ACP"/>
</dbReference>
<dbReference type="SUPFAM" id="SSF53901">
    <property type="entry name" value="Thiolase-like"/>
    <property type="match status" value="1"/>
</dbReference>
<dbReference type="InterPro" id="IPR050091">
    <property type="entry name" value="PKS_NRPS_Biosynth_Enz"/>
</dbReference>
<dbReference type="InterPro" id="IPR014043">
    <property type="entry name" value="Acyl_transferase_dom"/>
</dbReference>
<dbReference type="Pfam" id="PF08659">
    <property type="entry name" value="KR"/>
    <property type="match status" value="1"/>
</dbReference>
<dbReference type="PROSITE" id="PS00606">
    <property type="entry name" value="KS3_1"/>
    <property type="match status" value="1"/>
</dbReference>
<dbReference type="InterPro" id="IPR016035">
    <property type="entry name" value="Acyl_Trfase/lysoPLipase"/>
</dbReference>
<dbReference type="InterPro" id="IPR014030">
    <property type="entry name" value="Ketoacyl_synth_N"/>
</dbReference>
<dbReference type="CDD" id="cd08953">
    <property type="entry name" value="KR_2_SDR_x"/>
    <property type="match status" value="1"/>
</dbReference>
<dbReference type="InterPro" id="IPR020806">
    <property type="entry name" value="PKS_PP-bd"/>
</dbReference>
<dbReference type="Pfam" id="PF22621">
    <property type="entry name" value="CurL-like_PKS_C"/>
    <property type="match status" value="1"/>
</dbReference>
<dbReference type="PROSITE" id="PS00012">
    <property type="entry name" value="PHOSPHOPANTETHEINE"/>
    <property type="match status" value="1"/>
</dbReference>
<evidence type="ECO:0000256" key="6">
    <source>
        <dbReference type="ARBA" id="ARBA00023268"/>
    </source>
</evidence>
<keyword evidence="6" id="KW-0511">Multifunctional enzyme</keyword>
<dbReference type="GO" id="GO:0004315">
    <property type="term" value="F:3-oxoacyl-[acyl-carrier-protein] synthase activity"/>
    <property type="evidence" value="ECO:0007669"/>
    <property type="project" value="InterPro"/>
</dbReference>
<dbReference type="InterPro" id="IPR001227">
    <property type="entry name" value="Ac_transferase_dom_sf"/>
</dbReference>
<dbReference type="InterPro" id="IPR013968">
    <property type="entry name" value="PKS_KR"/>
</dbReference>
<dbReference type="SUPFAM" id="SSF55048">
    <property type="entry name" value="Probable ACP-binding domain of malonyl-CoA ACP transacylase"/>
    <property type="match status" value="1"/>
</dbReference>
<dbReference type="SMART" id="SM00827">
    <property type="entry name" value="PKS_AT"/>
    <property type="match status" value="1"/>
</dbReference>
<sequence>MNDFFEGELPASGIAVLGMSCRVPGADDPAALWRNLCAGHEAITRFSREELLAAGHDPALIDHPDYVPVNRIIEDVASFDAGFFGFTPREAELLDPQQRLFLECAAEALEVAGYGAKAHRGRVGVFAGVSSSAYLLHHLLPNEELLRKHGAYHLFLHNEKDFLATRVAYKLDLRGPSVNVQTACSTSLVAVHMACQALLESECDVALAGGASIRVPQVSGYLYQKDMIFSPDGRACAFDAGARGTVAGSGVGVVVLKRLDAAIEDRDPIQAVILGSAINNDGASKVGFTAPSVEGQARVIREALAVAGVGVETISHVEAHGTATPLGDPIEVAALSRVFREGTQAKQVCTLGALKNNLGHMDAAAGVGGLIKAVLMLRHGQVPPSPRFQVPNPQIDLKNSPFRVNTRLEAWDTDGAPRRAGVSAFGIGGTNAHVVVEEAPVLPASASASESSHAFQLLTLSARSEDALGRVGQRLVEHLEGDEAQALADVAYTLHVGREPLGVRRAVVCQSHEEAVRALRGGAGAVASARRSVVFLFPGGGAQYPRMARGLHATYPVFREAFDRCAEIVRGLARIELGVVLLGEGEGDATHLRRPLMGFASLFTVEYALASLLRSWGITPQAMLGHSLGEYVAACLAGVFSLEDALQLVVRRGQLFETLPGGGAMLSVPLPESVVRPRLGGALSVAAINTPSTCTITGDGAALDALSAQLEAEGHTCRRLHVDVAAHSPSVEPILEPFRQIVRTIRLSTPEVPLLSNVTGTWMTDAQAMDPEYWVQHLRQPVRFAESLSTLFGDGAHVLLEVGPGHTLATFARQHPALGEQVVLTTVRHALGNQADEAVLLGAIGALWSCGGEVDWAAFHAGEVRRRVALPSYPFERQRFWIDAPAPGEVRAEGGPRPGAQTEVPQRNALADWFYVPGWKQSVPVAGGTAVVSEAVKALRFLLLVDDEPLLDALGAALQRQGHAVTVARSSLASGRASAGEMRFDPRRPEDYVDLLRRVGGGAASAGAPDVIVHGLSVGGAERGALGAAGAVEEALARGLHSLLFLTQALDRLGWVDQVRVTALSSGLYRITGGEVLRPERSTLLGWLQTVPFEFPALRCRAVEVEVSGHPAEGESLVRKLCAELAGDGSEPLVAYRGRQRWLPTQESIHLAEEGPAGASGVLREGGVYLVTGGLGGVGLSLATALAERARVKLVLLGRTALPARATWERALADETADAALLGKIQGVLAIEQLGSEVMTLAADVCSRSSMEAALAVAKAKFGVIHGVIHAAGVPGGGVMLRATPEGVARTLAPKVEGTLILAELLAEAPPDFLVLCSALVTVVGAFGSIDYTAANAFLDGFAHARADEGRTRVIAIDWYRWKQLGMARAVEALHEAVTGEALSGMTEREGRDAFLRILENRALRSADVPQVAVSSEDLVALLRARPAPGEATPAPKPGVSAQKARHGRPVLGVAYVSARSVTEQRLASLVQDLLGIETVGVDDNFFELGGDSLVGTRLLGRAREVFGMDLALRDLFEAPTVAGLAARFDTGVALQALQGGPGVTAEAGAEDDIEMGLL</sequence>
<dbReference type="Pfam" id="PF00550">
    <property type="entry name" value="PP-binding"/>
    <property type="match status" value="1"/>
</dbReference>
<dbReference type="GO" id="GO:0004312">
    <property type="term" value="F:fatty acid synthase activity"/>
    <property type="evidence" value="ECO:0007669"/>
    <property type="project" value="TreeGrafter"/>
</dbReference>
<dbReference type="PATRIC" id="fig|52.7.peg.5967"/>
<dbReference type="Gene3D" id="3.40.366.10">
    <property type="entry name" value="Malonyl-Coenzyme A Acyl Carrier Protein, domain 2"/>
    <property type="match status" value="1"/>
</dbReference>
<feature type="domain" description="Carrier" evidence="7">
    <location>
        <begin position="1458"/>
        <end position="1533"/>
    </location>
</feature>
<evidence type="ECO:0000256" key="1">
    <source>
        <dbReference type="ARBA" id="ARBA00022450"/>
    </source>
</evidence>
<dbReference type="Gene3D" id="3.40.47.10">
    <property type="match status" value="1"/>
</dbReference>
<dbReference type="InterPro" id="IPR036736">
    <property type="entry name" value="ACP-like_sf"/>
</dbReference>
<dbReference type="InterPro" id="IPR006162">
    <property type="entry name" value="Ppantetheine_attach_site"/>
</dbReference>
<evidence type="ECO:0000313" key="10">
    <source>
        <dbReference type="Proteomes" id="UP000067626"/>
    </source>
</evidence>
<keyword evidence="1" id="KW-0596">Phosphopantetheine</keyword>
<dbReference type="PANTHER" id="PTHR43775">
    <property type="entry name" value="FATTY ACID SYNTHASE"/>
    <property type="match status" value="1"/>
</dbReference>
<feature type="domain" description="Ketosynthase family 3 (KS3)" evidence="8">
    <location>
        <begin position="11"/>
        <end position="438"/>
    </location>
</feature>